<dbReference type="HOGENOM" id="CLU_1667440_0_0_14"/>
<evidence type="ECO:0000313" key="2">
    <source>
        <dbReference type="EMBL" id="AFO51778.1"/>
    </source>
</evidence>
<feature type="transmembrane region" description="Helical" evidence="1">
    <location>
        <begin position="27"/>
        <end position="51"/>
    </location>
</feature>
<dbReference type="KEGG" id="mhl:MHLP_00990"/>
<dbReference type="AlphaFoldDB" id="I7BIX5"/>
<dbReference type="OrthoDB" id="10009769at2"/>
<reference evidence="3" key="2">
    <citation type="submission" date="2012-07" db="EMBL/GenBank/DDBJ databases">
        <title>Complete genome sequence of 'Candidatus Mycoplasma haemolamae'.</title>
        <authorList>
            <person name="Guimaraes A.M.S."/>
            <person name="Toth B."/>
            <person name="Santos A.P."/>
            <person name="Nascimento N.C."/>
            <person name="Sojka J.E."/>
            <person name="Messick J.B."/>
        </authorList>
    </citation>
    <scope>NUCLEOTIDE SEQUENCE [LARGE SCALE GENOMIC DNA]</scope>
    <source>
        <strain evidence="3">Purdue</strain>
    </source>
</reference>
<dbReference type="Proteomes" id="UP000006502">
    <property type="component" value="Chromosome"/>
</dbReference>
<accession>I7BIX5</accession>
<dbReference type="STRING" id="1212765.MHLP_00990"/>
<keyword evidence="1" id="KW-0812">Transmembrane</keyword>
<dbReference type="EMBL" id="CP003731">
    <property type="protein sequence ID" value="AFO51778.1"/>
    <property type="molecule type" value="Genomic_DNA"/>
</dbReference>
<evidence type="ECO:0000256" key="1">
    <source>
        <dbReference type="SAM" id="Phobius"/>
    </source>
</evidence>
<keyword evidence="3" id="KW-1185">Reference proteome</keyword>
<evidence type="ECO:0000313" key="3">
    <source>
        <dbReference type="Proteomes" id="UP000006502"/>
    </source>
</evidence>
<reference evidence="2 3" key="1">
    <citation type="journal article" date="2012" name="J. Bacteriol.">
        <title>Genome Sequence of "Candidatus Mycoplasma haemolamae" Strain Purdue, a Red Blood Cell Pathogen of Alpacas (Vicugna pacos) and Llamas (Lama glama).</title>
        <authorList>
            <person name="Guimaraes A.M."/>
            <person name="Toth B."/>
            <person name="Santos A.P."/>
            <person name="do Nascimento N.C."/>
            <person name="Kritchevsky J.E."/>
            <person name="Messick J.B."/>
        </authorList>
    </citation>
    <scope>NUCLEOTIDE SEQUENCE [LARGE SCALE GENOMIC DNA]</scope>
    <source>
        <strain evidence="2 3">Purdue</strain>
    </source>
</reference>
<keyword evidence="1" id="KW-0472">Membrane</keyword>
<sequence length="158" mass="18020">MGFQELRDRFLDCISFYWKRWGFWKKFLCIFILLFVLFGSSWVALISLPLISGTYFCTCIVKNIMEISANWRWGPLLPKRRNRPSSNVASQRELGYLQVGLNGWGSLGKVAKQIETYPVSASTNIDDFGVELSDIESLKSFLESNQLEKGLSSLSTNS</sequence>
<gene>
    <name evidence="2" type="ordered locus">MHLP_00990</name>
</gene>
<keyword evidence="1" id="KW-1133">Transmembrane helix</keyword>
<name>I7BIX5_MYCHA</name>
<dbReference type="PATRIC" id="fig|1212765.3.peg.224"/>
<protein>
    <submittedName>
        <fullName evidence="2">Uncharacterized protein</fullName>
    </submittedName>
</protein>
<organism evidence="2 3">
    <name type="scientific">Mycoplasma haematolamae (strain Purdue)</name>
    <dbReference type="NCBI Taxonomy" id="1212765"/>
    <lineage>
        <taxon>Bacteria</taxon>
        <taxon>Bacillati</taxon>
        <taxon>Mycoplasmatota</taxon>
        <taxon>Mollicutes</taxon>
        <taxon>Mycoplasmataceae</taxon>
        <taxon>Mycoplasma</taxon>
    </lineage>
</organism>
<proteinExistence type="predicted"/>